<keyword evidence="3" id="KW-1185">Reference proteome</keyword>
<organism evidence="2 3">
    <name type="scientific">Terrihabitans rhizophilus</name>
    <dbReference type="NCBI Taxonomy" id="3092662"/>
    <lineage>
        <taxon>Bacteria</taxon>
        <taxon>Pseudomonadati</taxon>
        <taxon>Pseudomonadota</taxon>
        <taxon>Alphaproteobacteria</taxon>
        <taxon>Hyphomicrobiales</taxon>
        <taxon>Terrihabitans</taxon>
    </lineage>
</organism>
<accession>A0ABU4RPN5</accession>
<gene>
    <name evidence="2" type="ORF">SCD90_08730</name>
</gene>
<feature type="transmembrane region" description="Helical" evidence="1">
    <location>
        <begin position="88"/>
        <end position="105"/>
    </location>
</feature>
<keyword evidence="1" id="KW-1133">Transmembrane helix</keyword>
<evidence type="ECO:0000256" key="1">
    <source>
        <dbReference type="SAM" id="Phobius"/>
    </source>
</evidence>
<keyword evidence="1" id="KW-0472">Membrane</keyword>
<feature type="transmembrane region" description="Helical" evidence="1">
    <location>
        <begin position="111"/>
        <end position="129"/>
    </location>
</feature>
<name>A0ABU4RPN5_9HYPH</name>
<dbReference type="InterPro" id="IPR024399">
    <property type="entry name" value="DUF2628"/>
</dbReference>
<feature type="transmembrane region" description="Helical" evidence="1">
    <location>
        <begin position="66"/>
        <end position="83"/>
    </location>
</feature>
<dbReference type="EMBL" id="JAXAFJ010000004">
    <property type="protein sequence ID" value="MDX6806148.1"/>
    <property type="molecule type" value="Genomic_DNA"/>
</dbReference>
<evidence type="ECO:0000313" key="2">
    <source>
        <dbReference type="EMBL" id="MDX6806148.1"/>
    </source>
</evidence>
<evidence type="ECO:0000313" key="3">
    <source>
        <dbReference type="Proteomes" id="UP001274321"/>
    </source>
</evidence>
<proteinExistence type="predicted"/>
<protein>
    <submittedName>
        <fullName evidence="2">DUF2628 domain-containing protein</fullName>
    </submittedName>
</protein>
<comment type="caution">
    <text evidence="2">The sequence shown here is derived from an EMBL/GenBank/DDBJ whole genome shotgun (WGS) entry which is preliminary data.</text>
</comment>
<dbReference type="Proteomes" id="UP001274321">
    <property type="component" value="Unassembled WGS sequence"/>
</dbReference>
<sequence>MSKTETGSMPARDKVDVERFLASDATRSLIGRKHEYYARVFQRILLKTGGDLPIGFTWGPAPGQRAYFSWNWAAALFPTIWLLYRRQYAFGFLALIASVACSFLSPTTSLLLQVCLIAVVGAKGNILYLRYVHRRWLALESPQAAPSGLSRNGGDMVTPIAAHAVPVAAAFLVGASLEASADFSCASPTVTGLATQIIREDLAKTPYVDAQATTLELVFVRTRSSSPTALQCAAELRASTVLTQEFAAALGNNPERMATILNAQLNREISYSVEETSVAGEIYVTLNQ</sequence>
<dbReference type="Pfam" id="PF10947">
    <property type="entry name" value="DUF2628"/>
    <property type="match status" value="1"/>
</dbReference>
<reference evidence="2 3" key="1">
    <citation type="submission" date="2023-11" db="EMBL/GenBank/DDBJ databases">
        <authorList>
            <person name="Bao R."/>
        </authorList>
    </citation>
    <scope>NUCLEOTIDE SEQUENCE [LARGE SCALE GENOMIC DNA]</scope>
    <source>
        <strain evidence="2 3">PJ23</strain>
    </source>
</reference>
<keyword evidence="1" id="KW-0812">Transmembrane</keyword>
<dbReference type="RefSeq" id="WP_319844267.1">
    <property type="nucleotide sequence ID" value="NZ_JAXAFJ010000004.1"/>
</dbReference>